<evidence type="ECO:0000313" key="3">
    <source>
        <dbReference type="EMBL" id="KAF8672391.1"/>
    </source>
</evidence>
<evidence type="ECO:0000256" key="1">
    <source>
        <dbReference type="SAM" id="MobiDB-lite"/>
    </source>
</evidence>
<feature type="region of interest" description="Disordered" evidence="1">
    <location>
        <begin position="286"/>
        <end position="319"/>
    </location>
</feature>
<feature type="signal peptide" evidence="2">
    <location>
        <begin position="1"/>
        <end position="21"/>
    </location>
</feature>
<organism evidence="3 4">
    <name type="scientific">Digitaria exilis</name>
    <dbReference type="NCBI Taxonomy" id="1010633"/>
    <lineage>
        <taxon>Eukaryota</taxon>
        <taxon>Viridiplantae</taxon>
        <taxon>Streptophyta</taxon>
        <taxon>Embryophyta</taxon>
        <taxon>Tracheophyta</taxon>
        <taxon>Spermatophyta</taxon>
        <taxon>Magnoliopsida</taxon>
        <taxon>Liliopsida</taxon>
        <taxon>Poales</taxon>
        <taxon>Poaceae</taxon>
        <taxon>PACMAD clade</taxon>
        <taxon>Panicoideae</taxon>
        <taxon>Panicodae</taxon>
        <taxon>Paniceae</taxon>
        <taxon>Anthephorinae</taxon>
        <taxon>Digitaria</taxon>
    </lineage>
</organism>
<dbReference type="InterPro" id="IPR012340">
    <property type="entry name" value="NA-bd_OB-fold"/>
</dbReference>
<dbReference type="PANTHER" id="PTHR33321:SF12">
    <property type="entry name" value="PLANT BASIC SECRETORY PROTEIN (BSP) FAMILY PROTEIN"/>
    <property type="match status" value="1"/>
</dbReference>
<feature type="chain" id="PRO_5032820149" evidence="2">
    <location>
        <begin position="22"/>
        <end position="1234"/>
    </location>
</feature>
<reference evidence="3" key="1">
    <citation type="submission" date="2020-07" db="EMBL/GenBank/DDBJ databases">
        <title>Genome sequence and genetic diversity analysis of an under-domesticated orphan crop, white fonio (Digitaria exilis).</title>
        <authorList>
            <person name="Bennetzen J.L."/>
            <person name="Chen S."/>
            <person name="Ma X."/>
            <person name="Wang X."/>
            <person name="Yssel A.E.J."/>
            <person name="Chaluvadi S.R."/>
            <person name="Johnson M."/>
            <person name="Gangashetty P."/>
            <person name="Hamidou F."/>
            <person name="Sanogo M.D."/>
            <person name="Zwaenepoel A."/>
            <person name="Wallace J."/>
            <person name="Van De Peer Y."/>
            <person name="Van Deynze A."/>
        </authorList>
    </citation>
    <scope>NUCLEOTIDE SEQUENCE</scope>
    <source>
        <tissue evidence="3">Leaves</tissue>
    </source>
</reference>
<sequence>MKASLYVAGVASLLALAAALAGDFTFVVTNTASNTPGGQRFDQVVRPDYAVQVLSDASAFVLTIFNQTNPADRRPVVEVTLVVEDIGGVAFTSGSGIHLSAQYVGNYSGDVRTEVTGVLYHEVVHVWQWGLQDYGAHPGIFEGIADFVRFKAGYAPAHWVQPGQGDRWDQGYDVTARFLDYCDSLQSGFVALLNAKLKDGYSEDYFVQILGKNVQQLWQDYKANHLLPLARRTLAKCERDRLASNLRVSPFTAAAANNRLKVKALATSTAQPAIARLRRCCRATSTPHRLDHHHRSLPCRPKASSRSAEVPKSPNPEPVLKLAGDPGFVDHGQETAQMTAQVGPSRPCRRHVALHNCTPSKTAVSPSSFSSVGWSLSFSSKLSYKLKTKVQDATGTMNLMIFCEVAEELVGVSAEELVDEIEDDDEWYSLPDELEDLLGSTHTFKVFDKYCSGSFSVMSIMDDVSVPVPGAATTQCKEELGDVSVPVPRAGITQCKEEMDDVSVPVPGAATTQCKEDMDDVSVPVPRAATTQCKEELDNVSVPVPRAATTQCKEELDDVSVLVPGAAITQCKEEHVPEGSANAALPTPATAQAMEEEIVHEESTTMAEAAPATTTQIMEETVHEGSATMAEGRSKSTRLQKPNKLCGWLSIEQSRSGQDKSCPARLDVHFPSLTYLVVFPLKPFGHLAAARLRHLQHETYSSKKLAAASSSTTTKMKLHAATVASLLALAATAGAVTFDATNTASNTPGGQRFDQAVGLDYAKQVLSDASSFIWGTFNQPSDADRKPVDAVTLVVEDIDGVAFTSNNAIHLSAQYVGGYSGDVKTEVTGVLYHETTHVWQWDGQGQANGGLIEGIADYVRLKAGYAPGHWVQPGQGDRWDQGYDVTARFLDYCDSLKPGFVALLNAKMKDGYTDDFFAQILGKSVQQLWQDYKANTDARCDPAVSRRAAARLFFSPAEGSNEDEPTLSCAFVKLANRAINHNGSQRHTTTQQIFITPPSLALSSAYTNPPSRARSFSIVPSISTLAALLAVAASSPAGAVTFSARNAASSTAGGKRFERDVGAAYATKVLSDASSFNWKIFKQPSSRSRRSVGAVTLVVEDTDGVAFTSGNGIHLSARYVGGYSGDVKTEVAHVWQWDGQGQANGGLIEGIADYVRLKAGYAPGHWVKPGQGDRWDQGYDVTARILDYCDSLKPGFVALLNSKMRGGYSDDFFAQILGKNVQQLWQDYKGKYGG</sequence>
<dbReference type="AlphaFoldDB" id="A0A835AQ26"/>
<dbReference type="Pfam" id="PF04450">
    <property type="entry name" value="BSP"/>
    <property type="match status" value="3"/>
</dbReference>
<dbReference type="OrthoDB" id="891726at2759"/>
<comment type="caution">
    <text evidence="3">The sequence shown here is derived from an EMBL/GenBank/DDBJ whole genome shotgun (WGS) entry which is preliminary data.</text>
</comment>
<dbReference type="SUPFAM" id="SSF50249">
    <property type="entry name" value="Nucleic acid-binding proteins"/>
    <property type="match status" value="1"/>
</dbReference>
<dbReference type="PANTHER" id="PTHR33321">
    <property type="match status" value="1"/>
</dbReference>
<keyword evidence="2" id="KW-0732">Signal</keyword>
<gene>
    <name evidence="3" type="ORF">HU200_049596</name>
</gene>
<name>A0A835AQ26_9POAL</name>
<accession>A0A835AQ26</accession>
<dbReference type="EMBL" id="JACEFO010002221">
    <property type="protein sequence ID" value="KAF8672391.1"/>
    <property type="molecule type" value="Genomic_DNA"/>
</dbReference>
<dbReference type="Gene3D" id="2.40.50.140">
    <property type="entry name" value="Nucleic acid-binding proteins"/>
    <property type="match status" value="1"/>
</dbReference>
<dbReference type="InterPro" id="IPR007541">
    <property type="entry name" value="Uncharacterised_BSP"/>
</dbReference>
<evidence type="ECO:0000256" key="2">
    <source>
        <dbReference type="SAM" id="SignalP"/>
    </source>
</evidence>
<evidence type="ECO:0000313" key="4">
    <source>
        <dbReference type="Proteomes" id="UP000636709"/>
    </source>
</evidence>
<proteinExistence type="predicted"/>
<protein>
    <submittedName>
        <fullName evidence="3">Uncharacterized protein</fullName>
    </submittedName>
</protein>
<dbReference type="Proteomes" id="UP000636709">
    <property type="component" value="Unassembled WGS sequence"/>
</dbReference>
<keyword evidence="4" id="KW-1185">Reference proteome</keyword>